<keyword evidence="3 4" id="KW-0145">Chemotaxis</keyword>
<gene>
    <name evidence="3" type="primary">cheB</name>
    <name evidence="8" type="ORF">ACFQIC_04890</name>
</gene>
<dbReference type="PANTHER" id="PTHR42872:SF3">
    <property type="entry name" value="PROTEIN-GLUTAMATE METHYLESTERASE_PROTEIN-GLUTAMINE GLUTAMINASE 1"/>
    <property type="match status" value="1"/>
</dbReference>
<dbReference type="RefSeq" id="WP_204708020.1">
    <property type="nucleotide sequence ID" value="NZ_JBHSZV010000013.1"/>
</dbReference>
<reference evidence="9" key="1">
    <citation type="journal article" date="2019" name="Int. J. Syst. Evol. Microbiol.">
        <title>The Global Catalogue of Microorganisms (GCM) 10K type strain sequencing project: providing services to taxonomists for standard genome sequencing and annotation.</title>
        <authorList>
            <consortium name="The Broad Institute Genomics Platform"/>
            <consortium name="The Broad Institute Genome Sequencing Center for Infectious Disease"/>
            <person name="Wu L."/>
            <person name="Ma J."/>
        </authorList>
    </citation>
    <scope>NUCLEOTIDE SEQUENCE [LARGE SCALE GENOMIC DNA]</scope>
    <source>
        <strain evidence="9">CGMCC 4.1621</strain>
    </source>
</reference>
<evidence type="ECO:0000256" key="4">
    <source>
        <dbReference type="PROSITE-ProRule" id="PRU00050"/>
    </source>
</evidence>
<comment type="subcellular location">
    <subcellularLocation>
        <location evidence="3">Cytoplasm</location>
    </subcellularLocation>
</comment>
<evidence type="ECO:0000256" key="2">
    <source>
        <dbReference type="ARBA" id="ARBA00048267"/>
    </source>
</evidence>
<evidence type="ECO:0000313" key="9">
    <source>
        <dbReference type="Proteomes" id="UP001596410"/>
    </source>
</evidence>
<evidence type="ECO:0000256" key="1">
    <source>
        <dbReference type="ARBA" id="ARBA00022801"/>
    </source>
</evidence>
<feature type="modified residue" description="4-aspartylphosphate" evidence="3 5">
    <location>
        <position position="56"/>
    </location>
</feature>
<dbReference type="CDD" id="cd17541">
    <property type="entry name" value="REC_CheB-like"/>
    <property type="match status" value="1"/>
</dbReference>
<dbReference type="HAMAP" id="MF_00099">
    <property type="entry name" value="CheB_chemtxs"/>
    <property type="match status" value="1"/>
</dbReference>
<dbReference type="SUPFAM" id="SSF52738">
    <property type="entry name" value="Methylesterase CheB, C-terminal domain"/>
    <property type="match status" value="1"/>
</dbReference>
<dbReference type="Gene3D" id="3.40.50.180">
    <property type="entry name" value="Methylesterase CheB, C-terminal domain"/>
    <property type="match status" value="1"/>
</dbReference>
<sequence>MKNVKVLVVDDSAFMRKVLSDILNNDPRIDVVGTARNGEDGVSKAIELEPDVVTLDIEMPKMNGLEALERLMKEKPMPVVMVSSLTSEGAESTVQAITLGAVDFILKPSGSISLDINKMEHVIVRKIIIASKANVLKSLSSNKNSNVNPVPLRTESTNKKTVVAVGTSTGGPRALQAVLTTLPKDLGVPVVIVQHMPKGFTQSLANRLNQLSEITVKEAEHGEPLTKGIAYIAPGDYHMGIVVEEAGDLKIELEQSPPQSGHRPSVNHLYQSLSTLDLYTIAVVMTGMGADGTEGLIQLKNQESSTYVIAESEETSIVFGMPRAVITSKLANEVVPVDKISESILKAIYI</sequence>
<feature type="domain" description="Response regulatory" evidence="6">
    <location>
        <begin position="5"/>
        <end position="122"/>
    </location>
</feature>
<dbReference type="EC" id="3.5.1.44" evidence="3"/>
<dbReference type="PANTHER" id="PTHR42872">
    <property type="entry name" value="PROTEIN-GLUTAMATE METHYLESTERASE/PROTEIN-GLUTAMINE GLUTAMINASE"/>
    <property type="match status" value="1"/>
</dbReference>
<name>A0ABW2EI54_9BACI</name>
<keyword evidence="3" id="KW-0963">Cytoplasm</keyword>
<proteinExistence type="inferred from homology"/>
<evidence type="ECO:0000259" key="6">
    <source>
        <dbReference type="PROSITE" id="PS50110"/>
    </source>
</evidence>
<keyword evidence="9" id="KW-1185">Reference proteome</keyword>
<dbReference type="NCBIfam" id="NF001965">
    <property type="entry name" value="PRK00742.1"/>
    <property type="match status" value="1"/>
</dbReference>
<comment type="function">
    <text evidence="3">Involved in chemotaxis. Part of a chemotaxis signal transduction system that modulates chemotaxis in response to various stimuli. Catalyzes the demethylation of specific methylglutamate residues introduced into the chemoreceptors (methyl-accepting chemotaxis proteins or MCP) by CheR. Also mediates the irreversible deamidation of specific glutamine residues to glutamic acid.</text>
</comment>
<dbReference type="Pfam" id="PF01339">
    <property type="entry name" value="CheB_methylest"/>
    <property type="match status" value="1"/>
</dbReference>
<dbReference type="PIRSF" id="PIRSF000876">
    <property type="entry name" value="RR_chemtxs_CheB"/>
    <property type="match status" value="1"/>
</dbReference>
<dbReference type="GO" id="GO:0008984">
    <property type="term" value="F:protein-glutamate methylesterase activity"/>
    <property type="evidence" value="ECO:0007669"/>
    <property type="project" value="UniProtKB-EC"/>
</dbReference>
<comment type="caution">
    <text evidence="8">The sequence shown here is derived from an EMBL/GenBank/DDBJ whole genome shotgun (WGS) entry which is preliminary data.</text>
</comment>
<dbReference type="Proteomes" id="UP001596410">
    <property type="component" value="Unassembled WGS sequence"/>
</dbReference>
<organism evidence="8 9">
    <name type="scientific">Halobacillus seohaensis</name>
    <dbReference type="NCBI Taxonomy" id="447421"/>
    <lineage>
        <taxon>Bacteria</taxon>
        <taxon>Bacillati</taxon>
        <taxon>Bacillota</taxon>
        <taxon>Bacilli</taxon>
        <taxon>Bacillales</taxon>
        <taxon>Bacillaceae</taxon>
        <taxon>Halobacillus</taxon>
    </lineage>
</organism>
<dbReference type="PROSITE" id="PS50122">
    <property type="entry name" value="CHEB"/>
    <property type="match status" value="1"/>
</dbReference>
<feature type="active site" evidence="3 4">
    <location>
        <position position="168"/>
    </location>
</feature>
<dbReference type="SMART" id="SM00448">
    <property type="entry name" value="REC"/>
    <property type="match status" value="1"/>
</dbReference>
<dbReference type="CDD" id="cd16432">
    <property type="entry name" value="CheB_Rec"/>
    <property type="match status" value="1"/>
</dbReference>
<feature type="active site" evidence="3 4">
    <location>
        <position position="291"/>
    </location>
</feature>
<feature type="domain" description="CheB-type methylesterase" evidence="7">
    <location>
        <begin position="151"/>
        <end position="350"/>
    </location>
</feature>
<dbReference type="InterPro" id="IPR000673">
    <property type="entry name" value="Sig_transdc_resp-reg_Me-estase"/>
</dbReference>
<dbReference type="EC" id="3.1.1.61" evidence="3"/>
<comment type="similarity">
    <text evidence="3">Belongs to the CheB family.</text>
</comment>
<dbReference type="EMBL" id="JBHSZV010000013">
    <property type="protein sequence ID" value="MFC7061191.1"/>
    <property type="molecule type" value="Genomic_DNA"/>
</dbReference>
<protein>
    <recommendedName>
        <fullName evidence="3">Protein-glutamate methylesterase/protein-glutamine glutaminase</fullName>
        <ecNumber evidence="3">3.1.1.61</ecNumber>
        <ecNumber evidence="3">3.5.1.44</ecNumber>
    </recommendedName>
</protein>
<evidence type="ECO:0000256" key="3">
    <source>
        <dbReference type="HAMAP-Rule" id="MF_00099"/>
    </source>
</evidence>
<dbReference type="Gene3D" id="3.40.50.2300">
    <property type="match status" value="1"/>
</dbReference>
<dbReference type="InterPro" id="IPR001789">
    <property type="entry name" value="Sig_transdc_resp-reg_receiver"/>
</dbReference>
<comment type="catalytic activity">
    <reaction evidence="2 3">
        <text>[protein]-L-glutamate 5-O-methyl ester + H2O = L-glutamyl-[protein] + methanol + H(+)</text>
        <dbReference type="Rhea" id="RHEA:23236"/>
        <dbReference type="Rhea" id="RHEA-COMP:10208"/>
        <dbReference type="Rhea" id="RHEA-COMP:10311"/>
        <dbReference type="ChEBI" id="CHEBI:15377"/>
        <dbReference type="ChEBI" id="CHEBI:15378"/>
        <dbReference type="ChEBI" id="CHEBI:17790"/>
        <dbReference type="ChEBI" id="CHEBI:29973"/>
        <dbReference type="ChEBI" id="CHEBI:82795"/>
        <dbReference type="EC" id="3.1.1.61"/>
    </reaction>
</comment>
<keyword evidence="3 5" id="KW-0597">Phosphoprotein</keyword>
<evidence type="ECO:0000256" key="5">
    <source>
        <dbReference type="PROSITE-ProRule" id="PRU00169"/>
    </source>
</evidence>
<dbReference type="InterPro" id="IPR011006">
    <property type="entry name" value="CheY-like_superfamily"/>
</dbReference>
<dbReference type="SUPFAM" id="SSF52172">
    <property type="entry name" value="CheY-like"/>
    <property type="match status" value="1"/>
</dbReference>
<evidence type="ECO:0000259" key="7">
    <source>
        <dbReference type="PROSITE" id="PS50122"/>
    </source>
</evidence>
<accession>A0ABW2EI54</accession>
<feature type="active site" evidence="3 4">
    <location>
        <position position="195"/>
    </location>
</feature>
<evidence type="ECO:0000313" key="8">
    <source>
        <dbReference type="EMBL" id="MFC7061191.1"/>
    </source>
</evidence>
<comment type="PTM">
    <text evidence="3">Phosphorylated by CheA. Phosphorylation of the N-terminal regulatory domain activates the methylesterase activity.</text>
</comment>
<dbReference type="PROSITE" id="PS50110">
    <property type="entry name" value="RESPONSE_REGULATORY"/>
    <property type="match status" value="1"/>
</dbReference>
<dbReference type="InterPro" id="IPR035909">
    <property type="entry name" value="CheB_C"/>
</dbReference>
<comment type="catalytic activity">
    <reaction evidence="3">
        <text>L-glutaminyl-[protein] + H2O = L-glutamyl-[protein] + NH4(+)</text>
        <dbReference type="Rhea" id="RHEA:16441"/>
        <dbReference type="Rhea" id="RHEA-COMP:10207"/>
        <dbReference type="Rhea" id="RHEA-COMP:10208"/>
        <dbReference type="ChEBI" id="CHEBI:15377"/>
        <dbReference type="ChEBI" id="CHEBI:28938"/>
        <dbReference type="ChEBI" id="CHEBI:29973"/>
        <dbReference type="ChEBI" id="CHEBI:30011"/>
        <dbReference type="EC" id="3.5.1.44"/>
    </reaction>
</comment>
<keyword evidence="1 3" id="KW-0378">Hydrolase</keyword>
<dbReference type="InterPro" id="IPR008248">
    <property type="entry name" value="CheB-like"/>
</dbReference>
<dbReference type="Pfam" id="PF00072">
    <property type="entry name" value="Response_reg"/>
    <property type="match status" value="1"/>
</dbReference>
<comment type="domain">
    <text evidence="3">Contains a C-terminal catalytic domain, and an N-terminal region which modulates catalytic activity.</text>
</comment>